<dbReference type="PANTHER" id="PTHR31576:SF2">
    <property type="entry name" value="TATA BOX-BINDING PROTEIN-ASSOCIATED FACTOR RNA POLYMERASE I SUBUNIT B"/>
    <property type="match status" value="1"/>
</dbReference>
<feature type="region of interest" description="Disordered" evidence="10">
    <location>
        <begin position="124"/>
        <end position="239"/>
    </location>
</feature>
<feature type="domain" description="Rrn7/TAF1B N-terminal cyclin" evidence="11">
    <location>
        <begin position="67"/>
        <end position="155"/>
    </location>
</feature>
<keyword evidence="9" id="KW-0539">Nucleus</keyword>
<keyword evidence="5" id="KW-0862">Zinc</keyword>
<dbReference type="Pfam" id="PF20644">
    <property type="entry name" value="Rrn7_cyclin_N"/>
    <property type="match status" value="1"/>
</dbReference>
<evidence type="ECO:0000259" key="11">
    <source>
        <dbReference type="Pfam" id="PF20644"/>
    </source>
</evidence>
<protein>
    <recommendedName>
        <fullName evidence="15">RRN7-type domain-containing protein</fullName>
    </recommendedName>
</protein>
<evidence type="ECO:0000256" key="4">
    <source>
        <dbReference type="ARBA" id="ARBA00022771"/>
    </source>
</evidence>
<evidence type="ECO:0000313" key="13">
    <source>
        <dbReference type="EMBL" id="PVV03993.1"/>
    </source>
</evidence>
<evidence type="ECO:0000256" key="3">
    <source>
        <dbReference type="ARBA" id="ARBA00022723"/>
    </source>
</evidence>
<feature type="compositionally biased region" description="Polar residues" evidence="10">
    <location>
        <begin position="183"/>
        <end position="202"/>
    </location>
</feature>
<accession>A0A2T9ZHB8</accession>
<dbReference type="OrthoDB" id="428577at2759"/>
<dbReference type="InterPro" id="IPR033599">
    <property type="entry name" value="TAF1B/Rrn7"/>
</dbReference>
<sequence>MDQNNPPLKRKKLPCPTCGLKKWTKTLDGKLECPLGHEYQGYIDEQVEFAGPRFYSKRGDYLVVKCFQLLLQHQVHALINIYGAPQELEQVARELWMLRISDMSFEYFHEDDLTLHGEHLEELVSDSDKEPTASTNSSAEAQKVKNKQVSPESMDPLSQQNQLHPTVDSDSSDALSFESSNDANTQKFKFTNKQPNQKPKSQNLKESDMSSDYTNENGIESSMNDDSDESDFQSSGWSNKKRKKLGFKNKYDEGSTDSDDILSKVKQLNELVQSSESESSSGSENDTETEKTIEDQNSVLSDLSVVLDSSIKDPTPNILQNDIGIDQNNKDKNGENIKLIIWIIKLFFLPFSSVSDLHALSNIMFFLSLRLAKEERIPYISVLKFIPQAWIDRISASHLNMLRKKSIPKMKNLKHSIFLLSKMYRKKFNIETPINEPNLVILSLTKRLNLPIHISLICTQIYKITSPYEKHILLSFQNKFRHPSSVNVEVYVAASMIVVLKMIYGLDGLARSSGGFQKLLDDSGIECLKMPSLVELIDFLRFDFVIQQSPPDLTAIDHLDDSTLSKYLDHTNRWKTLYGSDKRSKIRRSMKKIFESIVSEIQRLPFYEELSSEEKSKHISQTKLEYLNNARFKSVNLNSELGSSVSFNRANPLSYFGQLYHSGFESVNIPNPISADKNQSNSQASTILVDIDRATSNHNRETQNIYSQSATSCSHSSDNVLPTQQPRTNDAVHSSKNTLTSDREKRVLSSTVSGLDLSHSEESDPKNTLIQATVHNNGSGIVDPRHSTSDTAFKDILKEQSLISSAIYESLGVNVLTRSQEAYFAHLNKNNETGNTHALSLNSGFSHPPPPSLQYGDMVSMYLRAEDKETSLGNFHSEYTNIIVYMANLIGCPVSYLHDRVIFCEKKLLRSQEEMGFRLRGPISELYDPKEISTEFVNPYLSVDPNLGLKYFRHPEKLVINNLSDNFGSKTATNALIETIGAGVIYNGFIEMDYWSKTLPYLMKKGKTGQRGVGLKSPEKGILKVAKNTDNSSPNQPEQINSGIGIEIVDNRENPDLLESNYPGAKTALNDTDVSNLEPSCEQEHLKSVLGFDVSDPPLGFFESISLFDNGLKEINFENSSIYDCDNFSPFDIDK</sequence>
<keyword evidence="14" id="KW-1185">Reference proteome</keyword>
<evidence type="ECO:0000256" key="2">
    <source>
        <dbReference type="ARBA" id="ARBA00006899"/>
    </source>
</evidence>
<keyword evidence="3" id="KW-0479">Metal-binding</keyword>
<feature type="compositionally biased region" description="Polar residues" evidence="10">
    <location>
        <begin position="706"/>
        <end position="740"/>
    </location>
</feature>
<dbReference type="AlphaFoldDB" id="A0A2T9ZHB8"/>
<dbReference type="PANTHER" id="PTHR31576">
    <property type="entry name" value="TATA BOX-BINDING PROTEIN-ASSOCIATED FACTOR RNA POLYMERASE I SUBUNIT B"/>
    <property type="match status" value="1"/>
</dbReference>
<feature type="compositionally biased region" description="Low complexity" evidence="10">
    <location>
        <begin position="168"/>
        <end position="182"/>
    </location>
</feature>
<dbReference type="STRING" id="133381.A0A2T9ZHB8"/>
<dbReference type="GO" id="GO:0070860">
    <property type="term" value="C:RNA polymerase I core factor complex"/>
    <property type="evidence" value="ECO:0007669"/>
    <property type="project" value="InterPro"/>
</dbReference>
<evidence type="ECO:0000259" key="12">
    <source>
        <dbReference type="Pfam" id="PF20645"/>
    </source>
</evidence>
<evidence type="ECO:0000256" key="1">
    <source>
        <dbReference type="ARBA" id="ARBA00004604"/>
    </source>
</evidence>
<evidence type="ECO:0000256" key="10">
    <source>
        <dbReference type="SAM" id="MobiDB-lite"/>
    </source>
</evidence>
<dbReference type="Pfam" id="PF20645">
    <property type="entry name" value="Rrn7_cyclin_C"/>
    <property type="match status" value="1"/>
</dbReference>
<feature type="compositionally biased region" description="Polar residues" evidence="10">
    <location>
        <begin position="209"/>
        <end position="219"/>
    </location>
</feature>
<evidence type="ECO:0008006" key="15">
    <source>
        <dbReference type="Google" id="ProtNLM"/>
    </source>
</evidence>
<keyword evidence="8" id="KW-0804">Transcription</keyword>
<evidence type="ECO:0000313" key="14">
    <source>
        <dbReference type="Proteomes" id="UP000245609"/>
    </source>
</evidence>
<feature type="compositionally biased region" description="Polar residues" evidence="10">
    <location>
        <begin position="147"/>
        <end position="164"/>
    </location>
</feature>
<evidence type="ECO:0000256" key="6">
    <source>
        <dbReference type="ARBA" id="ARBA00023015"/>
    </source>
</evidence>
<comment type="caution">
    <text evidence="13">The sequence shown here is derived from an EMBL/GenBank/DDBJ whole genome shotgun (WGS) entry which is preliminary data.</text>
</comment>
<dbReference type="InterPro" id="IPR048538">
    <property type="entry name" value="Rrn7_cyclin_C"/>
</dbReference>
<comment type="subcellular location">
    <subcellularLocation>
        <location evidence="1">Nucleus</location>
        <location evidence="1">Nucleolus</location>
    </subcellularLocation>
</comment>
<keyword evidence="7" id="KW-0238">DNA-binding</keyword>
<name>A0A2T9ZHB8_9FUNG</name>
<organism evidence="13 14">
    <name type="scientific">Smittium megazygosporum</name>
    <dbReference type="NCBI Taxonomy" id="133381"/>
    <lineage>
        <taxon>Eukaryota</taxon>
        <taxon>Fungi</taxon>
        <taxon>Fungi incertae sedis</taxon>
        <taxon>Zoopagomycota</taxon>
        <taxon>Kickxellomycotina</taxon>
        <taxon>Harpellomycetes</taxon>
        <taxon>Harpellales</taxon>
        <taxon>Legeriomycetaceae</taxon>
        <taxon>Smittium</taxon>
    </lineage>
</organism>
<dbReference type="GO" id="GO:0042790">
    <property type="term" value="P:nucleolar large rRNA transcription by RNA polymerase I"/>
    <property type="evidence" value="ECO:0007669"/>
    <property type="project" value="TreeGrafter"/>
</dbReference>
<dbReference type="EMBL" id="MBFS01000173">
    <property type="protein sequence ID" value="PVV03993.1"/>
    <property type="molecule type" value="Genomic_DNA"/>
</dbReference>
<feature type="region of interest" description="Disordered" evidence="10">
    <location>
        <begin position="706"/>
        <end position="766"/>
    </location>
</feature>
<dbReference type="GO" id="GO:0008270">
    <property type="term" value="F:zinc ion binding"/>
    <property type="evidence" value="ECO:0007669"/>
    <property type="project" value="UniProtKB-KW"/>
</dbReference>
<reference evidence="13 14" key="1">
    <citation type="journal article" date="2018" name="MBio">
        <title>Comparative Genomics Reveals the Core Gene Toolbox for the Fungus-Insect Symbiosis.</title>
        <authorList>
            <person name="Wang Y."/>
            <person name="Stata M."/>
            <person name="Wang W."/>
            <person name="Stajich J.E."/>
            <person name="White M.M."/>
            <person name="Moncalvo J.M."/>
        </authorList>
    </citation>
    <scope>NUCLEOTIDE SEQUENCE [LARGE SCALE GENOMIC DNA]</scope>
    <source>
        <strain evidence="13 14">SC-DP-2</strain>
    </source>
</reference>
<dbReference type="InterPro" id="IPR048540">
    <property type="entry name" value="Rrn7_cyclin_N"/>
</dbReference>
<keyword evidence="4" id="KW-0863">Zinc-finger</keyword>
<feature type="region of interest" description="Disordered" evidence="10">
    <location>
        <begin position="271"/>
        <end position="294"/>
    </location>
</feature>
<evidence type="ECO:0000256" key="9">
    <source>
        <dbReference type="ARBA" id="ARBA00023242"/>
    </source>
</evidence>
<proteinExistence type="inferred from homology"/>
<evidence type="ECO:0000256" key="7">
    <source>
        <dbReference type="ARBA" id="ARBA00023125"/>
    </source>
</evidence>
<dbReference type="GO" id="GO:0001164">
    <property type="term" value="F:RNA polymerase I core promoter sequence-specific DNA binding"/>
    <property type="evidence" value="ECO:0007669"/>
    <property type="project" value="InterPro"/>
</dbReference>
<evidence type="ECO:0000256" key="5">
    <source>
        <dbReference type="ARBA" id="ARBA00022833"/>
    </source>
</evidence>
<feature type="compositionally biased region" description="Low complexity" evidence="10">
    <location>
        <begin position="274"/>
        <end position="284"/>
    </location>
</feature>
<keyword evidence="6" id="KW-0805">Transcription regulation</keyword>
<comment type="similarity">
    <text evidence="2">Belongs to the RRN7/TAF1B family.</text>
</comment>
<dbReference type="Proteomes" id="UP000245609">
    <property type="component" value="Unassembled WGS sequence"/>
</dbReference>
<evidence type="ECO:0000256" key="8">
    <source>
        <dbReference type="ARBA" id="ARBA00023163"/>
    </source>
</evidence>
<gene>
    <name evidence="13" type="ORF">BB560_001517</name>
</gene>
<feature type="domain" description="Rrn7/TAF1B C-terminal cyclin" evidence="12">
    <location>
        <begin position="407"/>
        <end position="513"/>
    </location>
</feature>